<dbReference type="Proteomes" id="UP001595729">
    <property type="component" value="Unassembled WGS sequence"/>
</dbReference>
<gene>
    <name evidence="2" type="ORF">ACFOPI_11635</name>
</gene>
<evidence type="ECO:0000256" key="1">
    <source>
        <dbReference type="SAM" id="Phobius"/>
    </source>
</evidence>
<keyword evidence="1" id="KW-0812">Transmembrane</keyword>
<dbReference type="Pfam" id="PF03929">
    <property type="entry name" value="PepSY_TM"/>
    <property type="match status" value="1"/>
</dbReference>
<feature type="transmembrane region" description="Helical" evidence="1">
    <location>
        <begin position="423"/>
        <end position="456"/>
    </location>
</feature>
<keyword evidence="1" id="KW-1133">Transmembrane helix</keyword>
<dbReference type="EMBL" id="JBHRXX010000005">
    <property type="protein sequence ID" value="MFC3684246.1"/>
    <property type="molecule type" value="Genomic_DNA"/>
</dbReference>
<dbReference type="PANTHER" id="PTHR34219:SF1">
    <property type="entry name" value="PEPSY DOMAIN-CONTAINING PROTEIN"/>
    <property type="match status" value="1"/>
</dbReference>
<dbReference type="PANTHER" id="PTHR34219">
    <property type="entry name" value="IRON-REGULATED INNER MEMBRANE PROTEIN-RELATED"/>
    <property type="match status" value="1"/>
</dbReference>
<reference evidence="3" key="1">
    <citation type="journal article" date="2019" name="Int. J. Syst. Evol. Microbiol.">
        <title>The Global Catalogue of Microorganisms (GCM) 10K type strain sequencing project: providing services to taxonomists for standard genome sequencing and annotation.</title>
        <authorList>
            <consortium name="The Broad Institute Genomics Platform"/>
            <consortium name="The Broad Institute Genome Sequencing Center for Infectious Disease"/>
            <person name="Wu L."/>
            <person name="Ma J."/>
        </authorList>
    </citation>
    <scope>NUCLEOTIDE SEQUENCE [LARGE SCALE GENOMIC DNA]</scope>
    <source>
        <strain evidence="3">KCTC 42501</strain>
    </source>
</reference>
<dbReference type="RefSeq" id="WP_382173997.1">
    <property type="nucleotide sequence ID" value="NZ_JBHRXX010000005.1"/>
</dbReference>
<feature type="transmembrane region" description="Helical" evidence="1">
    <location>
        <begin position="381"/>
        <end position="403"/>
    </location>
</feature>
<organism evidence="2 3">
    <name type="scientific">Hydrogenophaga luteola</name>
    <dbReference type="NCBI Taxonomy" id="1591122"/>
    <lineage>
        <taxon>Bacteria</taxon>
        <taxon>Pseudomonadati</taxon>
        <taxon>Pseudomonadota</taxon>
        <taxon>Betaproteobacteria</taxon>
        <taxon>Burkholderiales</taxon>
        <taxon>Comamonadaceae</taxon>
        <taxon>Hydrogenophaga</taxon>
    </lineage>
</organism>
<name>A0ABV7W5C0_9BURK</name>
<dbReference type="InterPro" id="IPR005625">
    <property type="entry name" value="PepSY-ass_TM"/>
</dbReference>
<keyword evidence="3" id="KW-1185">Reference proteome</keyword>
<feature type="transmembrane region" description="Helical" evidence="1">
    <location>
        <begin position="204"/>
        <end position="226"/>
    </location>
</feature>
<evidence type="ECO:0000313" key="2">
    <source>
        <dbReference type="EMBL" id="MFC3684246.1"/>
    </source>
</evidence>
<comment type="caution">
    <text evidence="2">The sequence shown here is derived from an EMBL/GenBank/DDBJ whole genome shotgun (WGS) entry which is preliminary data.</text>
</comment>
<sequence>MNLQETPIKPTTAPTLGKFHMLAWRWHFYAGLYVVPFLTMLAITGLVMVFFTGFQHRLGMNIDLQPQASTAPVGAMAQAVLAQRPGAQLREYVAPKSDTRPAWFVVKAEGRDEAVAVNPYTAELLRTVDKEHTVFAWAEKIHGTLLIGDLGDRLIEIAAGLGIVLIVTGIYMAWPRGGQSWARVLVPDLSVKGRNAWKLLHVSVAFWIGLVLAFFLLTGLAWAGIWGSKFVQPWGSFPAAKWDDVPKSEMTHAALATPGLKEVPWGLEQTPMPVSGSTAGKPGVPAGQPVNLDTVDAYARSIGFSGQFHIAVPQDETGVYSISADSMSGDLSNPTGDRFVHLDQYTGRVLAEASFADYSPMAKLMAVGIALHQGDLGLWSAWANVVFCLAVVFLCVSGIVMWWKRRPANAGRLVAPRAPADAALWKTGAVVMLAVALAFPLSGAVLVAVLLLDSLLISRIPALRQRLN</sequence>
<keyword evidence="1" id="KW-0472">Membrane</keyword>
<accession>A0ABV7W5C0</accession>
<evidence type="ECO:0000313" key="3">
    <source>
        <dbReference type="Proteomes" id="UP001595729"/>
    </source>
</evidence>
<proteinExistence type="predicted"/>
<feature type="transmembrane region" description="Helical" evidence="1">
    <location>
        <begin position="154"/>
        <end position="174"/>
    </location>
</feature>
<feature type="transmembrane region" description="Helical" evidence="1">
    <location>
        <begin position="26"/>
        <end position="51"/>
    </location>
</feature>
<protein>
    <submittedName>
        <fullName evidence="2">PepSY-associated TM helix domain-containing protein</fullName>
    </submittedName>
</protein>